<dbReference type="SMART" id="SM00644">
    <property type="entry name" value="Ami_2"/>
    <property type="match status" value="1"/>
</dbReference>
<keyword evidence="6" id="KW-1185">Reference proteome</keyword>
<gene>
    <name evidence="5" type="ORF">CR105_01670</name>
</gene>
<dbReference type="Gene3D" id="3.40.80.10">
    <property type="entry name" value="Peptidoglycan recognition protein-like"/>
    <property type="match status" value="1"/>
</dbReference>
<feature type="domain" description="Peptidoglycan recognition protein family" evidence="4">
    <location>
        <begin position="32"/>
        <end position="173"/>
    </location>
</feature>
<organism evidence="5 6">
    <name type="scientific">Massilia eurypsychrophila</name>
    <dbReference type="NCBI Taxonomy" id="1485217"/>
    <lineage>
        <taxon>Bacteria</taxon>
        <taxon>Pseudomonadati</taxon>
        <taxon>Pseudomonadota</taxon>
        <taxon>Betaproteobacteria</taxon>
        <taxon>Burkholderiales</taxon>
        <taxon>Oxalobacteraceae</taxon>
        <taxon>Telluria group</taxon>
        <taxon>Massilia</taxon>
    </lineage>
</organism>
<evidence type="ECO:0000313" key="5">
    <source>
        <dbReference type="EMBL" id="PIL46886.1"/>
    </source>
</evidence>
<accession>A0A2G8TLI1</accession>
<dbReference type="OrthoDB" id="8754850at2"/>
<dbReference type="RefSeq" id="WP_099786689.1">
    <property type="nucleotide sequence ID" value="NZ_JBHLYV010000100.1"/>
</dbReference>
<dbReference type="GO" id="GO:0008270">
    <property type="term" value="F:zinc ion binding"/>
    <property type="evidence" value="ECO:0007669"/>
    <property type="project" value="InterPro"/>
</dbReference>
<dbReference type="PANTHER" id="PTHR11022:SF41">
    <property type="entry name" value="PEPTIDOGLYCAN-RECOGNITION PROTEIN LC-RELATED"/>
    <property type="match status" value="1"/>
</dbReference>
<dbReference type="GO" id="GO:0008745">
    <property type="term" value="F:N-acetylmuramoyl-L-alanine amidase activity"/>
    <property type="evidence" value="ECO:0007669"/>
    <property type="project" value="InterPro"/>
</dbReference>
<evidence type="ECO:0000313" key="6">
    <source>
        <dbReference type="Proteomes" id="UP000230390"/>
    </source>
</evidence>
<dbReference type="InterPro" id="IPR002502">
    <property type="entry name" value="Amidase_domain"/>
</dbReference>
<feature type="domain" description="N-acetylmuramoyl-L-alanine amidase" evidence="3">
    <location>
        <begin position="43"/>
        <end position="180"/>
    </location>
</feature>
<evidence type="ECO:0000259" key="4">
    <source>
        <dbReference type="SMART" id="SM00701"/>
    </source>
</evidence>
<evidence type="ECO:0000256" key="1">
    <source>
        <dbReference type="ARBA" id="ARBA00007553"/>
    </source>
</evidence>
<sequence length="204" mass="22582">MTFKICLAHALFAAGALLAGAVPAETLADVERRIVPVAGWGGTPADAALARKHAITHITLHHQGEPFPVGKDPVQYLRNLQTWSRATKRWLDIPYHYIIDLDGRIYEGRKIEYAGDTNTEYNPTGHALIEVVGNFEDVQPNQKQLDATVDLMALLAAKHKVSIDTIAGHKDHSASTVCPGANLYHYLQDGYFRHKVALRLAREQ</sequence>
<dbReference type="InterPro" id="IPR036505">
    <property type="entry name" value="Amidase/PGRP_sf"/>
</dbReference>
<comment type="caution">
    <text evidence="5">The sequence shown here is derived from an EMBL/GenBank/DDBJ whole genome shotgun (WGS) entry which is preliminary data.</text>
</comment>
<proteinExistence type="inferred from homology"/>
<protein>
    <submittedName>
        <fullName evidence="5">N-acetylmuramoyl-L-alanine amidase</fullName>
    </submittedName>
</protein>
<dbReference type="InterPro" id="IPR015510">
    <property type="entry name" value="PGRP"/>
</dbReference>
<comment type="similarity">
    <text evidence="1">Belongs to the N-acetylmuramoyl-L-alanine amidase 2 family.</text>
</comment>
<dbReference type="AlphaFoldDB" id="A0A2G8TLI1"/>
<feature type="chain" id="PRO_5013836198" evidence="2">
    <location>
        <begin position="22"/>
        <end position="204"/>
    </location>
</feature>
<feature type="signal peptide" evidence="2">
    <location>
        <begin position="1"/>
        <end position="21"/>
    </location>
</feature>
<evidence type="ECO:0000256" key="2">
    <source>
        <dbReference type="SAM" id="SignalP"/>
    </source>
</evidence>
<dbReference type="EMBL" id="PDOC01000001">
    <property type="protein sequence ID" value="PIL46886.1"/>
    <property type="molecule type" value="Genomic_DNA"/>
</dbReference>
<dbReference type="CDD" id="cd06583">
    <property type="entry name" value="PGRP"/>
    <property type="match status" value="1"/>
</dbReference>
<dbReference type="SUPFAM" id="SSF55846">
    <property type="entry name" value="N-acetylmuramoyl-L-alanine amidase-like"/>
    <property type="match status" value="1"/>
</dbReference>
<dbReference type="SMART" id="SM00701">
    <property type="entry name" value="PGRP"/>
    <property type="match status" value="1"/>
</dbReference>
<dbReference type="PANTHER" id="PTHR11022">
    <property type="entry name" value="PEPTIDOGLYCAN RECOGNITION PROTEIN"/>
    <property type="match status" value="1"/>
</dbReference>
<dbReference type="Pfam" id="PF01510">
    <property type="entry name" value="Amidase_2"/>
    <property type="match status" value="1"/>
</dbReference>
<keyword evidence="2" id="KW-0732">Signal</keyword>
<name>A0A2G8TLI1_9BURK</name>
<dbReference type="Proteomes" id="UP000230390">
    <property type="component" value="Unassembled WGS sequence"/>
</dbReference>
<evidence type="ECO:0000259" key="3">
    <source>
        <dbReference type="SMART" id="SM00644"/>
    </source>
</evidence>
<reference evidence="5 6" key="1">
    <citation type="submission" date="2017-10" db="EMBL/GenBank/DDBJ databases">
        <title>Massilia psychrophilum sp. nov., a novel purple-pigmented bacterium isolated from Tianshan glacier, Xinjiang Municipality, China.</title>
        <authorList>
            <person name="Wang H."/>
        </authorList>
    </citation>
    <scope>NUCLEOTIDE SEQUENCE [LARGE SCALE GENOMIC DNA]</scope>
    <source>
        <strain evidence="5 6">JCM 30074</strain>
    </source>
</reference>
<dbReference type="GO" id="GO:0009253">
    <property type="term" value="P:peptidoglycan catabolic process"/>
    <property type="evidence" value="ECO:0007669"/>
    <property type="project" value="InterPro"/>
</dbReference>
<dbReference type="InterPro" id="IPR006619">
    <property type="entry name" value="PGRP_domain_met/bac"/>
</dbReference>